<keyword evidence="6" id="KW-1185">Reference proteome</keyword>
<dbReference type="PROSITE" id="PS50088">
    <property type="entry name" value="ANK_REPEAT"/>
    <property type="match status" value="1"/>
</dbReference>
<proteinExistence type="predicted"/>
<feature type="repeat" description="ANK" evidence="3">
    <location>
        <begin position="37"/>
        <end position="70"/>
    </location>
</feature>
<evidence type="ECO:0000256" key="1">
    <source>
        <dbReference type="ARBA" id="ARBA00022737"/>
    </source>
</evidence>
<evidence type="ECO:0000256" key="3">
    <source>
        <dbReference type="PROSITE-ProRule" id="PRU00023"/>
    </source>
</evidence>
<evidence type="ECO:0000313" key="5">
    <source>
        <dbReference type="EMBL" id="KAF2761988.1"/>
    </source>
</evidence>
<feature type="compositionally biased region" description="Polar residues" evidence="4">
    <location>
        <begin position="129"/>
        <end position="152"/>
    </location>
</feature>
<feature type="region of interest" description="Disordered" evidence="4">
    <location>
        <begin position="129"/>
        <end position="154"/>
    </location>
</feature>
<dbReference type="GeneID" id="54487517"/>
<dbReference type="Proteomes" id="UP000799437">
    <property type="component" value="Unassembled WGS sequence"/>
</dbReference>
<keyword evidence="1" id="KW-0677">Repeat</keyword>
<dbReference type="InterPro" id="IPR036770">
    <property type="entry name" value="Ankyrin_rpt-contain_sf"/>
</dbReference>
<accession>A0A6A6WGP8</accession>
<evidence type="ECO:0000313" key="6">
    <source>
        <dbReference type="Proteomes" id="UP000799437"/>
    </source>
</evidence>
<dbReference type="OrthoDB" id="19174at2759"/>
<organism evidence="5 6">
    <name type="scientific">Pseudovirgaria hyperparasitica</name>
    <dbReference type="NCBI Taxonomy" id="470096"/>
    <lineage>
        <taxon>Eukaryota</taxon>
        <taxon>Fungi</taxon>
        <taxon>Dikarya</taxon>
        <taxon>Ascomycota</taxon>
        <taxon>Pezizomycotina</taxon>
        <taxon>Dothideomycetes</taxon>
        <taxon>Dothideomycetes incertae sedis</taxon>
        <taxon>Acrospermales</taxon>
        <taxon>Acrospermaceae</taxon>
        <taxon>Pseudovirgaria</taxon>
    </lineage>
</organism>
<dbReference type="PANTHER" id="PTHR24126">
    <property type="entry name" value="ANKYRIN REPEAT, PH AND SEC7 DOMAIN CONTAINING PROTEIN SECG-RELATED"/>
    <property type="match status" value="1"/>
</dbReference>
<keyword evidence="2 3" id="KW-0040">ANK repeat</keyword>
<reference evidence="5" key="1">
    <citation type="journal article" date="2020" name="Stud. Mycol.">
        <title>101 Dothideomycetes genomes: a test case for predicting lifestyles and emergence of pathogens.</title>
        <authorList>
            <person name="Haridas S."/>
            <person name="Albert R."/>
            <person name="Binder M."/>
            <person name="Bloem J."/>
            <person name="Labutti K."/>
            <person name="Salamov A."/>
            <person name="Andreopoulos B."/>
            <person name="Baker S."/>
            <person name="Barry K."/>
            <person name="Bills G."/>
            <person name="Bluhm B."/>
            <person name="Cannon C."/>
            <person name="Castanera R."/>
            <person name="Culley D."/>
            <person name="Daum C."/>
            <person name="Ezra D."/>
            <person name="Gonzalez J."/>
            <person name="Henrissat B."/>
            <person name="Kuo A."/>
            <person name="Liang C."/>
            <person name="Lipzen A."/>
            <person name="Lutzoni F."/>
            <person name="Magnuson J."/>
            <person name="Mondo S."/>
            <person name="Nolan M."/>
            <person name="Ohm R."/>
            <person name="Pangilinan J."/>
            <person name="Park H.-J."/>
            <person name="Ramirez L."/>
            <person name="Alfaro M."/>
            <person name="Sun H."/>
            <person name="Tritt A."/>
            <person name="Yoshinaga Y."/>
            <person name="Zwiers L.-H."/>
            <person name="Turgeon B."/>
            <person name="Goodwin S."/>
            <person name="Spatafora J."/>
            <person name="Crous P."/>
            <person name="Grigoriev I."/>
        </authorList>
    </citation>
    <scope>NUCLEOTIDE SEQUENCE</scope>
    <source>
        <strain evidence="5">CBS 121739</strain>
    </source>
</reference>
<evidence type="ECO:0000256" key="4">
    <source>
        <dbReference type="SAM" id="MobiDB-lite"/>
    </source>
</evidence>
<dbReference type="Pfam" id="PF12796">
    <property type="entry name" value="Ank_2"/>
    <property type="match status" value="1"/>
</dbReference>
<dbReference type="RefSeq" id="XP_033604439.1">
    <property type="nucleotide sequence ID" value="XM_033746463.1"/>
</dbReference>
<sequence length="241" mass="25931">MATPSIDLLLNILPDRPSQILTTLTQHPTLATAADANGYTLLHAAASYAHIDLLRALVTTYNASPNTRDSDGDTPLFYAETVPVARCLIEELGADAHARNSEGETVLERAESEEWILVASYLRERTGVSQPAAGTQQGAIQNGAASDASGSDNVDARANGVRVPPALPENVKIDIGHVSADADGLEAPDPEFRRRIEELAAREDFQGEEGQRQLRELVTDAVRGVAAEQNEGERASRRRVE</sequence>
<gene>
    <name evidence="5" type="ORF">EJ05DRAFT_496869</name>
</gene>
<dbReference type="SUPFAM" id="SSF48403">
    <property type="entry name" value="Ankyrin repeat"/>
    <property type="match status" value="1"/>
</dbReference>
<protein>
    <submittedName>
        <fullName evidence="5">Uncharacterized protein</fullName>
    </submittedName>
</protein>
<dbReference type="PANTHER" id="PTHR24126:SF14">
    <property type="entry name" value="ANK_REP_REGION DOMAIN-CONTAINING PROTEIN"/>
    <property type="match status" value="1"/>
</dbReference>
<dbReference type="Gene3D" id="1.25.40.20">
    <property type="entry name" value="Ankyrin repeat-containing domain"/>
    <property type="match status" value="1"/>
</dbReference>
<evidence type="ECO:0000256" key="2">
    <source>
        <dbReference type="ARBA" id="ARBA00023043"/>
    </source>
</evidence>
<name>A0A6A6WGP8_9PEZI</name>
<dbReference type="AlphaFoldDB" id="A0A6A6WGP8"/>
<dbReference type="InterPro" id="IPR002110">
    <property type="entry name" value="Ankyrin_rpt"/>
</dbReference>
<dbReference type="EMBL" id="ML996566">
    <property type="protein sequence ID" value="KAF2761988.1"/>
    <property type="molecule type" value="Genomic_DNA"/>
</dbReference>